<gene>
    <name evidence="3" type="ORF">DCAR_0933521</name>
</gene>
<dbReference type="OrthoDB" id="730489at2759"/>
<feature type="compositionally biased region" description="Basic and acidic residues" evidence="2">
    <location>
        <begin position="8"/>
        <end position="25"/>
    </location>
</feature>
<dbReference type="EMBL" id="CP093351">
    <property type="protein sequence ID" value="WOH14006.1"/>
    <property type="molecule type" value="Genomic_DNA"/>
</dbReference>
<feature type="region of interest" description="Disordered" evidence="2">
    <location>
        <begin position="1"/>
        <end position="28"/>
    </location>
</feature>
<evidence type="ECO:0000256" key="2">
    <source>
        <dbReference type="SAM" id="MobiDB-lite"/>
    </source>
</evidence>
<keyword evidence="4" id="KW-1185">Reference proteome</keyword>
<evidence type="ECO:0000256" key="1">
    <source>
        <dbReference type="PIRNR" id="PIRNR028944"/>
    </source>
</evidence>
<keyword evidence="1" id="KW-0326">Glycosidase</keyword>
<dbReference type="FunFam" id="1.50.10.10:FF:000006">
    <property type="entry name" value="Non-lysosomal glucosylceramidase"/>
    <property type="match status" value="1"/>
</dbReference>
<dbReference type="InterPro" id="IPR006775">
    <property type="entry name" value="GH116_catalytic"/>
</dbReference>
<proteinExistence type="inferred from homology"/>
<dbReference type="GO" id="GO:0004348">
    <property type="term" value="F:glucosylceramidase activity"/>
    <property type="evidence" value="ECO:0007669"/>
    <property type="project" value="UniProtKB-EC"/>
</dbReference>
<accession>A0A175YEB4</accession>
<dbReference type="KEGG" id="dcr:108202707"/>
<dbReference type="Gene3D" id="1.50.10.10">
    <property type="match status" value="1"/>
</dbReference>
<dbReference type="InterPro" id="IPR052566">
    <property type="entry name" value="Non-lysos_glucosylceramidase"/>
</dbReference>
<dbReference type="Pfam" id="PF04685">
    <property type="entry name" value="DUF608"/>
    <property type="match status" value="1"/>
</dbReference>
<comment type="function">
    <text evidence="1">Non-lysosomal glucosylceramidase that catalyzes the hydrolysis of glucosylceramide (GlcCer) to free glucose and ceramide.</text>
</comment>
<dbReference type="InterPro" id="IPR014551">
    <property type="entry name" value="B_Glucosidase_GBA2-typ"/>
</dbReference>
<dbReference type="EC" id="3.2.1.45" evidence="1"/>
<evidence type="ECO:0000313" key="3">
    <source>
        <dbReference type="EMBL" id="WOH14006.1"/>
    </source>
</evidence>
<protein>
    <recommendedName>
        <fullName evidence="1">Non-lysosomal glucosylceramidase</fullName>
        <shortName evidence="1">NLGase</shortName>
        <ecNumber evidence="1">3.2.1.45</ecNumber>
    </recommendedName>
</protein>
<dbReference type="Proteomes" id="UP000077755">
    <property type="component" value="Chromosome 9"/>
</dbReference>
<comment type="catalytic activity">
    <reaction evidence="1">
        <text>a beta-D-glucosyl-(1&lt;-&gt;1')-N-acylsphing-4-enine + H2O = an N-acylsphing-4-enine + D-glucose</text>
        <dbReference type="Rhea" id="RHEA:13269"/>
        <dbReference type="ChEBI" id="CHEBI:4167"/>
        <dbReference type="ChEBI" id="CHEBI:15377"/>
        <dbReference type="ChEBI" id="CHEBI:22801"/>
        <dbReference type="ChEBI" id="CHEBI:52639"/>
        <dbReference type="EC" id="3.2.1.45"/>
    </reaction>
</comment>
<organism evidence="3 4">
    <name type="scientific">Daucus carota subsp. sativus</name>
    <name type="common">Carrot</name>
    <dbReference type="NCBI Taxonomy" id="79200"/>
    <lineage>
        <taxon>Eukaryota</taxon>
        <taxon>Viridiplantae</taxon>
        <taxon>Streptophyta</taxon>
        <taxon>Embryophyta</taxon>
        <taxon>Tracheophyta</taxon>
        <taxon>Spermatophyta</taxon>
        <taxon>Magnoliopsida</taxon>
        <taxon>eudicotyledons</taxon>
        <taxon>Gunneridae</taxon>
        <taxon>Pentapetalae</taxon>
        <taxon>asterids</taxon>
        <taxon>campanulids</taxon>
        <taxon>Apiales</taxon>
        <taxon>Apiaceae</taxon>
        <taxon>Apioideae</taxon>
        <taxon>Scandiceae</taxon>
        <taxon>Daucinae</taxon>
        <taxon>Daucus</taxon>
        <taxon>Daucus sect. Daucus</taxon>
    </lineage>
</organism>
<dbReference type="PANTHER" id="PTHR12654:SF3">
    <property type="entry name" value="NON-LYSOSOMAL GLUCOSYLCERAMIDASE"/>
    <property type="match status" value="1"/>
</dbReference>
<dbReference type="OMA" id="HDLGAPN"/>
<sequence>MTLANGSDADRDSLDSFTDKEKVDPGKPASLTWQRKLHDEGIALSEFSLSVKEIISLAPIGYRLWRALRDKSTNGNGTFVDPFTKRAFTSCQGVPLGGLGAGSIGRTYKGEFVRWQIFPRTCEDRPVLANQFSVFVSRPDGEKFSSVLSPRSTEMPKDPSASGLQSWDWNLSGKNSTYHGLFPRAWTVYEGEPDPELRIVSRQLSPIIPHNYKESSLPVAVFSFKLSNLGRSAADVTLLFTWENSVGGLSGLSGQHSNMRIVTNDKIHGVLLHHMTANGLPPVTFVIAAEETEDVHVSECPSFVISGNSSGITAKDMWNEIKEHGSFNRFSSTEVALPTELGSSTGAAIAATVTIPSNAVRTVTFSLAWDCPEVTFQSGKSYNRRYTKFYGTHGNAATSMACDAILEHNFWEAQIEAWQKPILEDKRFPEWYPVTLFNELYYLNAGGTIWTDGLPPVHSLSGILDRKFTLDRSTTNHTECNDKSIQNDTAGDILERMTSVIENIHSPVSKTSAIGTLLLEKGEENIGQFLYYEGTEYHMCNTYDVHFYSSFALTMLFPKLELSIQRDFAAAVMMHDPRKMSLLHDGTFVSRKVLGAVPHDIGMIDPWFEVNFYNLHNTDRWKDLNPKFVLQVYRDVVATGDKKFARAVWPAVYIAMAYMEQFDKDGDGMIENDGFPDQTYDTWSVSGVSAYCGGLWVAALQATSALAGEVGDKGCEDYFWAKFQKAKKVYDKLWNGSYFSYDNSGSSTSSSIQADQLAGQWYARACGLQPIVSEEKAKSALEKVYTFNVLKVHGGKLGALNGMLPNGEPDMSSMQSREIWTGVTYSVGATMIQEGMVEMGFQTAHGIYETAWSKEGQGYAFQVPEGWNMNGHYRSICYMRPLGIWAMQWALTRPKLREHEKKVEVSDASLLKEHVGYTRVSRLLKLPVEKDSRSLLQVVFDFTCKRILS</sequence>
<keyword evidence="1" id="KW-0378">Hydrolase</keyword>
<dbReference type="AlphaFoldDB" id="A0A175YEB4"/>
<reference evidence="3" key="2">
    <citation type="submission" date="2022-03" db="EMBL/GenBank/DDBJ databases">
        <title>Draft title - Genomic analysis of global carrot germplasm unveils the trajectory of domestication and the origin of high carotenoid orange carrot.</title>
        <authorList>
            <person name="Iorizzo M."/>
            <person name="Ellison S."/>
            <person name="Senalik D."/>
            <person name="Macko-Podgorni A."/>
            <person name="Grzebelus D."/>
            <person name="Bostan H."/>
            <person name="Rolling W."/>
            <person name="Curaba J."/>
            <person name="Simon P."/>
        </authorList>
    </citation>
    <scope>NUCLEOTIDE SEQUENCE</scope>
    <source>
        <tissue evidence="3">Leaf</tissue>
    </source>
</reference>
<dbReference type="PIRSF" id="PIRSF028944">
    <property type="entry name" value="Beta_gluc_GBA2"/>
    <property type="match status" value="1"/>
</dbReference>
<dbReference type="GO" id="GO:0006680">
    <property type="term" value="P:glucosylceramide catabolic process"/>
    <property type="evidence" value="ECO:0007669"/>
    <property type="project" value="InterPro"/>
</dbReference>
<dbReference type="GO" id="GO:0016020">
    <property type="term" value="C:membrane"/>
    <property type="evidence" value="ECO:0007669"/>
    <property type="project" value="InterPro"/>
</dbReference>
<dbReference type="InterPro" id="IPR012341">
    <property type="entry name" value="6hp_glycosidase-like_sf"/>
</dbReference>
<evidence type="ECO:0000313" key="4">
    <source>
        <dbReference type="Proteomes" id="UP000077755"/>
    </source>
</evidence>
<name>A0A175YEB4_DAUCS</name>
<dbReference type="Gramene" id="KZM81551">
    <property type="protein sequence ID" value="KZM81551"/>
    <property type="gene ID" value="DCAR_029164"/>
</dbReference>
<comment type="similarity">
    <text evidence="1">Belongs to the non-lysosomal glucosylceramidase family.</text>
</comment>
<keyword evidence="1" id="KW-0472">Membrane</keyword>
<dbReference type="GO" id="GO:0005975">
    <property type="term" value="P:carbohydrate metabolic process"/>
    <property type="evidence" value="ECO:0007669"/>
    <property type="project" value="InterPro"/>
</dbReference>
<reference evidence="3" key="1">
    <citation type="journal article" date="2016" name="Nat. Genet.">
        <title>A high-quality carrot genome assembly provides new insights into carotenoid accumulation and asterid genome evolution.</title>
        <authorList>
            <person name="Iorizzo M."/>
            <person name="Ellison S."/>
            <person name="Senalik D."/>
            <person name="Zeng P."/>
            <person name="Satapoomin P."/>
            <person name="Huang J."/>
            <person name="Bowman M."/>
            <person name="Iovene M."/>
            <person name="Sanseverino W."/>
            <person name="Cavagnaro P."/>
            <person name="Yildiz M."/>
            <person name="Macko-Podgorni A."/>
            <person name="Moranska E."/>
            <person name="Grzebelus E."/>
            <person name="Grzebelus D."/>
            <person name="Ashrafi H."/>
            <person name="Zheng Z."/>
            <person name="Cheng S."/>
            <person name="Spooner D."/>
            <person name="Van Deynze A."/>
            <person name="Simon P."/>
        </authorList>
    </citation>
    <scope>NUCLEOTIDE SEQUENCE</scope>
    <source>
        <tissue evidence="3">Leaf</tissue>
    </source>
</reference>
<dbReference type="InterPro" id="IPR008928">
    <property type="entry name" value="6-hairpin_glycosidase_sf"/>
</dbReference>
<dbReference type="InterPro" id="IPR024462">
    <property type="entry name" value="GH116_N"/>
</dbReference>
<dbReference type="GO" id="GO:0008422">
    <property type="term" value="F:beta-glucosidase activity"/>
    <property type="evidence" value="ECO:0007669"/>
    <property type="project" value="TreeGrafter"/>
</dbReference>
<dbReference type="PANTHER" id="PTHR12654">
    <property type="entry name" value="BILE ACID BETA-GLUCOSIDASE-RELATED"/>
    <property type="match status" value="1"/>
</dbReference>
<dbReference type="Pfam" id="PF12215">
    <property type="entry name" value="Glyco_hydr_116N"/>
    <property type="match status" value="1"/>
</dbReference>
<dbReference type="SUPFAM" id="SSF48208">
    <property type="entry name" value="Six-hairpin glycosidases"/>
    <property type="match status" value="1"/>
</dbReference>
<keyword evidence="1" id="KW-0443">Lipid metabolism</keyword>